<dbReference type="RefSeq" id="WP_241973996.1">
    <property type="nucleotide sequence ID" value="NZ_PIPK01000001.1"/>
</dbReference>
<feature type="binding site" evidence="4">
    <location>
        <position position="129"/>
    </location>
    <ligand>
        <name>a divalent metal cation</name>
        <dbReference type="ChEBI" id="CHEBI:60240"/>
        <label>2</label>
    </ligand>
</feature>
<dbReference type="PANTHER" id="PTHR46124:SF3">
    <property type="entry name" value="HYDROLASE"/>
    <property type="match status" value="1"/>
</dbReference>
<dbReference type="AlphaFoldDB" id="A0A327X7L7"/>
<evidence type="ECO:0000256" key="3">
    <source>
        <dbReference type="ARBA" id="ARBA00022801"/>
    </source>
</evidence>
<dbReference type="InterPro" id="IPR032466">
    <property type="entry name" value="Metal_Hydrolase"/>
</dbReference>
<dbReference type="GO" id="GO:0005829">
    <property type="term" value="C:cytosol"/>
    <property type="evidence" value="ECO:0007669"/>
    <property type="project" value="TreeGrafter"/>
</dbReference>
<dbReference type="Proteomes" id="UP000249203">
    <property type="component" value="Unassembled WGS sequence"/>
</dbReference>
<name>A0A327X7L7_9GAMM</name>
<dbReference type="PROSITE" id="PS01137">
    <property type="entry name" value="TATD_1"/>
    <property type="match status" value="1"/>
</dbReference>
<protein>
    <submittedName>
        <fullName evidence="5">TatD DNase family protein</fullName>
    </submittedName>
</protein>
<sequence>MGVSLIDTHCHLNLQAFDEDRAEMLMRAHQVGVTHVVVPGITAASWAQQRDCAKRYANWFNAFGLHPYFIDQHQDGDIDLLAQQLHQGGAIAVGEIGLDATCADMPRQRKLLHAQLELAVEFQLPVILHHRKTLDELLKCTREHGVERAVVHAFSGSEQQALAWADAGYYLGVGGVITYPRAQKTRRAIASAPLHALVLETDSPDMPTCGKQGQRNEPAYMTRVFDALCEIRQEPPHVLRAALHANTCALFGLS</sequence>
<organism evidence="5 6">
    <name type="scientific">Aliidiomarina maris</name>
    <dbReference type="NCBI Taxonomy" id="531312"/>
    <lineage>
        <taxon>Bacteria</taxon>
        <taxon>Pseudomonadati</taxon>
        <taxon>Pseudomonadota</taxon>
        <taxon>Gammaproteobacteria</taxon>
        <taxon>Alteromonadales</taxon>
        <taxon>Idiomarinaceae</taxon>
        <taxon>Aliidiomarina</taxon>
    </lineage>
</organism>
<feature type="binding site" evidence="4">
    <location>
        <position position="152"/>
    </location>
    <ligand>
        <name>a divalent metal cation</name>
        <dbReference type="ChEBI" id="CHEBI:60240"/>
        <label>2</label>
    </ligand>
</feature>
<dbReference type="InterPro" id="IPR018228">
    <property type="entry name" value="DNase_TatD-rel_CS"/>
</dbReference>
<dbReference type="InterPro" id="IPR001130">
    <property type="entry name" value="TatD-like"/>
</dbReference>
<dbReference type="Gene3D" id="3.20.20.140">
    <property type="entry name" value="Metal-dependent hydrolases"/>
    <property type="match status" value="1"/>
</dbReference>
<dbReference type="SUPFAM" id="SSF51556">
    <property type="entry name" value="Metallo-dependent hydrolases"/>
    <property type="match status" value="1"/>
</dbReference>
<keyword evidence="2 4" id="KW-0479">Metal-binding</keyword>
<evidence type="ECO:0000256" key="1">
    <source>
        <dbReference type="ARBA" id="ARBA00009275"/>
    </source>
</evidence>
<evidence type="ECO:0000256" key="4">
    <source>
        <dbReference type="PIRSR" id="PIRSR005902-1"/>
    </source>
</evidence>
<dbReference type="PIRSF" id="PIRSF005902">
    <property type="entry name" value="DNase_TatD"/>
    <property type="match status" value="1"/>
</dbReference>
<evidence type="ECO:0000256" key="2">
    <source>
        <dbReference type="ARBA" id="ARBA00022723"/>
    </source>
</evidence>
<dbReference type="FunFam" id="3.20.20.140:FF:000005">
    <property type="entry name" value="TatD family hydrolase"/>
    <property type="match status" value="1"/>
</dbReference>
<keyword evidence="3" id="KW-0378">Hydrolase</keyword>
<dbReference type="GO" id="GO:0046872">
    <property type="term" value="F:metal ion binding"/>
    <property type="evidence" value="ECO:0007669"/>
    <property type="project" value="UniProtKB-KW"/>
</dbReference>
<dbReference type="PANTHER" id="PTHR46124">
    <property type="entry name" value="D-AMINOACYL-TRNA DEACYLASE"/>
    <property type="match status" value="1"/>
</dbReference>
<evidence type="ECO:0000313" key="5">
    <source>
        <dbReference type="EMBL" id="RAK01873.1"/>
    </source>
</evidence>
<dbReference type="PROSITE" id="PS01090">
    <property type="entry name" value="TATD_2"/>
    <property type="match status" value="1"/>
</dbReference>
<evidence type="ECO:0000313" key="6">
    <source>
        <dbReference type="Proteomes" id="UP000249203"/>
    </source>
</evidence>
<comment type="caution">
    <text evidence="5">The sequence shown here is derived from an EMBL/GenBank/DDBJ whole genome shotgun (WGS) entry which is preliminary data.</text>
</comment>
<dbReference type="EMBL" id="QLMD01000001">
    <property type="protein sequence ID" value="RAK01873.1"/>
    <property type="molecule type" value="Genomic_DNA"/>
</dbReference>
<proteinExistence type="inferred from homology"/>
<comment type="similarity">
    <text evidence="1">Belongs to the metallo-dependent hydrolases superfamily. TatD-type hydrolase family.</text>
</comment>
<reference evidence="5 6" key="1">
    <citation type="submission" date="2018-06" db="EMBL/GenBank/DDBJ databases">
        <title>Genomic Encyclopedia of Type Strains, Phase III (KMG-III): the genomes of soil and plant-associated and newly described type strains.</title>
        <authorList>
            <person name="Whitman W."/>
        </authorList>
    </citation>
    <scope>NUCLEOTIDE SEQUENCE [LARGE SCALE GENOMIC DNA]</scope>
    <source>
        <strain evidence="5 6">CGMCC 1.15366</strain>
    </source>
</reference>
<gene>
    <name evidence="5" type="ORF">B0I24_101513</name>
</gene>
<dbReference type="CDD" id="cd01310">
    <property type="entry name" value="TatD_DNAse"/>
    <property type="match status" value="1"/>
</dbReference>
<feature type="binding site" evidence="4">
    <location>
        <position position="202"/>
    </location>
    <ligand>
        <name>a divalent metal cation</name>
        <dbReference type="ChEBI" id="CHEBI:60240"/>
        <label>1</label>
    </ligand>
</feature>
<accession>A0A327X7L7</accession>
<feature type="binding site" evidence="4">
    <location>
        <position position="95"/>
    </location>
    <ligand>
        <name>a divalent metal cation</name>
        <dbReference type="ChEBI" id="CHEBI:60240"/>
        <label>1</label>
    </ligand>
</feature>
<feature type="binding site" evidence="4">
    <location>
        <position position="9"/>
    </location>
    <ligand>
        <name>a divalent metal cation</name>
        <dbReference type="ChEBI" id="CHEBI:60240"/>
        <label>1</label>
    </ligand>
</feature>
<feature type="binding site" evidence="4">
    <location>
        <position position="11"/>
    </location>
    <ligand>
        <name>a divalent metal cation</name>
        <dbReference type="ChEBI" id="CHEBI:60240"/>
        <label>1</label>
    </ligand>
</feature>
<dbReference type="GO" id="GO:0016788">
    <property type="term" value="F:hydrolase activity, acting on ester bonds"/>
    <property type="evidence" value="ECO:0007669"/>
    <property type="project" value="InterPro"/>
</dbReference>
<dbReference type="Pfam" id="PF01026">
    <property type="entry name" value="TatD_DNase"/>
    <property type="match status" value="1"/>
</dbReference>